<dbReference type="EMBL" id="GBRH01225136">
    <property type="protein sequence ID" value="JAD72759.1"/>
    <property type="molecule type" value="Transcribed_RNA"/>
</dbReference>
<dbReference type="AlphaFoldDB" id="A0A0A9C8Y9"/>
<reference evidence="1" key="1">
    <citation type="submission" date="2014-09" db="EMBL/GenBank/DDBJ databases">
        <authorList>
            <person name="Magalhaes I.L.F."/>
            <person name="Oliveira U."/>
            <person name="Santos F.R."/>
            <person name="Vidigal T.H.D.A."/>
            <person name="Brescovit A.D."/>
            <person name="Santos A.J."/>
        </authorList>
    </citation>
    <scope>NUCLEOTIDE SEQUENCE</scope>
    <source>
        <tissue evidence="1">Shoot tissue taken approximately 20 cm above the soil surface</tissue>
    </source>
</reference>
<reference evidence="1" key="2">
    <citation type="journal article" date="2015" name="Data Brief">
        <title>Shoot transcriptome of the giant reed, Arundo donax.</title>
        <authorList>
            <person name="Barrero R.A."/>
            <person name="Guerrero F.D."/>
            <person name="Moolhuijzen P."/>
            <person name="Goolsby J.A."/>
            <person name="Tidwell J."/>
            <person name="Bellgard S.E."/>
            <person name="Bellgard M.I."/>
        </authorList>
    </citation>
    <scope>NUCLEOTIDE SEQUENCE</scope>
    <source>
        <tissue evidence="1">Shoot tissue taken approximately 20 cm above the soil surface</tissue>
    </source>
</reference>
<proteinExistence type="predicted"/>
<sequence length="36" mass="3719">MPVVGAECRLLNVVGVHSNLMVPAAEIELGEEAGTL</sequence>
<name>A0A0A9C8Y9_ARUDO</name>
<organism evidence="1">
    <name type="scientific">Arundo donax</name>
    <name type="common">Giant reed</name>
    <name type="synonym">Donax arundinaceus</name>
    <dbReference type="NCBI Taxonomy" id="35708"/>
    <lineage>
        <taxon>Eukaryota</taxon>
        <taxon>Viridiplantae</taxon>
        <taxon>Streptophyta</taxon>
        <taxon>Embryophyta</taxon>
        <taxon>Tracheophyta</taxon>
        <taxon>Spermatophyta</taxon>
        <taxon>Magnoliopsida</taxon>
        <taxon>Liliopsida</taxon>
        <taxon>Poales</taxon>
        <taxon>Poaceae</taxon>
        <taxon>PACMAD clade</taxon>
        <taxon>Arundinoideae</taxon>
        <taxon>Arundineae</taxon>
        <taxon>Arundo</taxon>
    </lineage>
</organism>
<accession>A0A0A9C8Y9</accession>
<evidence type="ECO:0000313" key="1">
    <source>
        <dbReference type="EMBL" id="JAD72759.1"/>
    </source>
</evidence>
<protein>
    <submittedName>
        <fullName evidence="1">Uncharacterized protein</fullName>
    </submittedName>
</protein>